<organism evidence="1 2">
    <name type="scientific">Pleurodeles waltl</name>
    <name type="common">Iberian ribbed newt</name>
    <dbReference type="NCBI Taxonomy" id="8319"/>
    <lineage>
        <taxon>Eukaryota</taxon>
        <taxon>Metazoa</taxon>
        <taxon>Chordata</taxon>
        <taxon>Craniata</taxon>
        <taxon>Vertebrata</taxon>
        <taxon>Euteleostomi</taxon>
        <taxon>Amphibia</taxon>
        <taxon>Batrachia</taxon>
        <taxon>Caudata</taxon>
        <taxon>Salamandroidea</taxon>
        <taxon>Salamandridae</taxon>
        <taxon>Pleurodelinae</taxon>
        <taxon>Pleurodeles</taxon>
    </lineage>
</organism>
<comment type="caution">
    <text evidence="1">The sequence shown here is derived from an EMBL/GenBank/DDBJ whole genome shotgun (WGS) entry which is preliminary data.</text>
</comment>
<keyword evidence="2" id="KW-1185">Reference proteome</keyword>
<proteinExistence type="predicted"/>
<sequence length="117" mass="13423">MAGVEVYPEEVLQLETSAQDRAQQESTDGGETKLSLIYSSIQQLQEEVRNESRTTHVDNKKLHGAIRRVNKSYMEKGARISAAEDRTDNLERDQVSFQGQTDEQQSQMSDFMWKVRV</sequence>
<evidence type="ECO:0000313" key="1">
    <source>
        <dbReference type="EMBL" id="KAJ1171701.1"/>
    </source>
</evidence>
<dbReference type="Proteomes" id="UP001066276">
    <property type="component" value="Chromosome 4_1"/>
</dbReference>
<protein>
    <submittedName>
        <fullName evidence="1">Uncharacterized protein</fullName>
    </submittedName>
</protein>
<name>A0AAV7T6H4_PLEWA</name>
<dbReference type="AlphaFoldDB" id="A0AAV7T6H4"/>
<gene>
    <name evidence="1" type="ORF">NDU88_003559</name>
</gene>
<dbReference type="EMBL" id="JANPWB010000007">
    <property type="protein sequence ID" value="KAJ1171701.1"/>
    <property type="molecule type" value="Genomic_DNA"/>
</dbReference>
<reference evidence="1" key="1">
    <citation type="journal article" date="2022" name="bioRxiv">
        <title>Sequencing and chromosome-scale assembly of the giantPleurodeles waltlgenome.</title>
        <authorList>
            <person name="Brown T."/>
            <person name="Elewa A."/>
            <person name="Iarovenko S."/>
            <person name="Subramanian E."/>
            <person name="Araus A.J."/>
            <person name="Petzold A."/>
            <person name="Susuki M."/>
            <person name="Suzuki K.-i.T."/>
            <person name="Hayashi T."/>
            <person name="Toyoda A."/>
            <person name="Oliveira C."/>
            <person name="Osipova E."/>
            <person name="Leigh N.D."/>
            <person name="Simon A."/>
            <person name="Yun M.H."/>
        </authorList>
    </citation>
    <scope>NUCLEOTIDE SEQUENCE</scope>
    <source>
        <strain evidence="1">20211129_DDA</strain>
        <tissue evidence="1">Liver</tissue>
    </source>
</reference>
<evidence type="ECO:0000313" key="2">
    <source>
        <dbReference type="Proteomes" id="UP001066276"/>
    </source>
</evidence>
<accession>A0AAV7T6H4</accession>